<sequence length="394" mass="44578">MPLSRLPTEITLHITNYLTHSHVTSASLVCRAWRLALIPVLYRSVQLDSDDRAVQFANTVTSGGVTGVSPHIPRSVRFLRIVQHFRMNGDITNLGFDLLNPCMTYFTGLRGLYFHVTGDIVLNNPEFIKLAQTWCPKLETVDLHIQNIDYQTQIGKHLLTTLFDFKNLVSFSLSSPFISSGISVESLGSLESLAANCPRLEIFKLDLSFRDYKGVEFYYTPDIVANSFGKSTMPFLHTLHLCDILGQQLENFSDFPPTGSHPFRDFLLRHPHIKGFKIGYSATDTKSPNINPENLARAFPSLKYFSAPKFLCAKLWRSTLANRIECLSIQRGVWDFEGEPELPPMPMLRQLRIDEPDPLEALKLMGMIMPVACGIEHLRTETHDIPYSFVSSLI</sequence>
<dbReference type="Pfam" id="PF12937">
    <property type="entry name" value="F-box-like"/>
    <property type="match status" value="1"/>
</dbReference>
<name>A0A8H2X8R3_9AGAM</name>
<proteinExistence type="predicted"/>
<accession>A0A8H2X8R3</accession>
<reference evidence="2" key="1">
    <citation type="submission" date="2021-01" db="EMBL/GenBank/DDBJ databases">
        <authorList>
            <person name="Kaushik A."/>
        </authorList>
    </citation>
    <scope>NUCLEOTIDE SEQUENCE</scope>
    <source>
        <strain evidence="2">AG2-2IIIB</strain>
    </source>
</reference>
<dbReference type="SUPFAM" id="SSF81383">
    <property type="entry name" value="F-box domain"/>
    <property type="match status" value="1"/>
</dbReference>
<evidence type="ECO:0000313" key="2">
    <source>
        <dbReference type="EMBL" id="CAE6418986.1"/>
    </source>
</evidence>
<dbReference type="AlphaFoldDB" id="A0A8H2X8R3"/>
<feature type="domain" description="F-box" evidence="1">
    <location>
        <begin position="1"/>
        <end position="45"/>
    </location>
</feature>
<dbReference type="InterPro" id="IPR036047">
    <property type="entry name" value="F-box-like_dom_sf"/>
</dbReference>
<dbReference type="InterPro" id="IPR001810">
    <property type="entry name" value="F-box_dom"/>
</dbReference>
<organism evidence="2 3">
    <name type="scientific">Rhizoctonia solani</name>
    <dbReference type="NCBI Taxonomy" id="456999"/>
    <lineage>
        <taxon>Eukaryota</taxon>
        <taxon>Fungi</taxon>
        <taxon>Dikarya</taxon>
        <taxon>Basidiomycota</taxon>
        <taxon>Agaricomycotina</taxon>
        <taxon>Agaricomycetes</taxon>
        <taxon>Cantharellales</taxon>
        <taxon>Ceratobasidiaceae</taxon>
        <taxon>Rhizoctonia</taxon>
    </lineage>
</organism>
<dbReference type="InterPro" id="IPR032675">
    <property type="entry name" value="LRR_dom_sf"/>
</dbReference>
<dbReference type="SUPFAM" id="SSF52047">
    <property type="entry name" value="RNI-like"/>
    <property type="match status" value="1"/>
</dbReference>
<gene>
    <name evidence="2" type="ORF">RDB_LOCUS51729</name>
</gene>
<evidence type="ECO:0000259" key="1">
    <source>
        <dbReference type="PROSITE" id="PS50181"/>
    </source>
</evidence>
<comment type="caution">
    <text evidence="2">The sequence shown here is derived from an EMBL/GenBank/DDBJ whole genome shotgun (WGS) entry which is preliminary data.</text>
</comment>
<dbReference type="Proteomes" id="UP000663843">
    <property type="component" value="Unassembled WGS sequence"/>
</dbReference>
<evidence type="ECO:0000313" key="3">
    <source>
        <dbReference type="Proteomes" id="UP000663843"/>
    </source>
</evidence>
<dbReference type="Gene3D" id="1.20.1280.50">
    <property type="match status" value="1"/>
</dbReference>
<protein>
    <recommendedName>
        <fullName evidence="1">F-box domain-containing protein</fullName>
    </recommendedName>
</protein>
<dbReference type="EMBL" id="CAJMWT010001762">
    <property type="protein sequence ID" value="CAE6418986.1"/>
    <property type="molecule type" value="Genomic_DNA"/>
</dbReference>
<dbReference type="Gene3D" id="3.80.10.10">
    <property type="entry name" value="Ribonuclease Inhibitor"/>
    <property type="match status" value="1"/>
</dbReference>
<dbReference type="PROSITE" id="PS50181">
    <property type="entry name" value="FBOX"/>
    <property type="match status" value="1"/>
</dbReference>